<feature type="compositionally biased region" description="Basic and acidic residues" evidence="3">
    <location>
        <begin position="1966"/>
        <end position="1981"/>
    </location>
</feature>
<dbReference type="GO" id="GO:0005789">
    <property type="term" value="C:endoplasmic reticulum membrane"/>
    <property type="evidence" value="ECO:0007669"/>
    <property type="project" value="UniProtKB-SubCell"/>
</dbReference>
<evidence type="ECO:0000313" key="6">
    <source>
        <dbReference type="EMBL" id="RNJ54104.1"/>
    </source>
</evidence>
<feature type="region of interest" description="Disordered" evidence="3">
    <location>
        <begin position="99"/>
        <end position="139"/>
    </location>
</feature>
<dbReference type="CDD" id="cd00882">
    <property type="entry name" value="Ras_like_GTPase"/>
    <property type="match status" value="1"/>
</dbReference>
<dbReference type="Pfam" id="PF22422">
    <property type="entry name" value="MGH1-like_GH"/>
    <property type="match status" value="1"/>
</dbReference>
<comment type="similarity">
    <text evidence="2">Belongs to the glycosyl hydrolase 63 family.</text>
</comment>
<keyword evidence="2" id="KW-0326">Glycosidase</keyword>
<comment type="function">
    <text evidence="2">Cleaves the distal alpha 1,2-linked glucose residue from the Glc(3)Man(9)GlcNAc(2) oligosaccharide precursor.</text>
</comment>
<feature type="compositionally biased region" description="Basic and acidic residues" evidence="3">
    <location>
        <begin position="1990"/>
        <end position="2011"/>
    </location>
</feature>
<dbReference type="GO" id="GO:0004573">
    <property type="term" value="F:Glc3Man9GlcNAc2 oligosaccharide glucosidase activity"/>
    <property type="evidence" value="ECO:0007669"/>
    <property type="project" value="UniProtKB-UniRule"/>
</dbReference>
<evidence type="ECO:0000256" key="1">
    <source>
        <dbReference type="PROSITE-ProRule" id="PRU00168"/>
    </source>
</evidence>
<comment type="caution">
    <text evidence="6">The sequence shown here is derived from an EMBL/GenBank/DDBJ whole genome shotgun (WGS) entry which is preliminary data.</text>
</comment>
<comment type="pathway">
    <text evidence="2">Glycan metabolism; N-glycan degradation.</text>
</comment>
<protein>
    <recommendedName>
        <fullName evidence="2">Mannosyl-oligosaccharide glucosidase</fullName>
        <ecNumber evidence="2">3.2.1.106</ecNumber>
    </recommendedName>
    <alternativeName>
        <fullName evidence="2">Glucosidase I</fullName>
    </alternativeName>
</protein>
<dbReference type="Pfam" id="PF00617">
    <property type="entry name" value="RasGEF"/>
    <property type="match status" value="1"/>
</dbReference>
<proteinExistence type="inferred from homology"/>
<dbReference type="InterPro" id="IPR054491">
    <property type="entry name" value="MGH1-like_GH"/>
</dbReference>
<dbReference type="GO" id="GO:0005085">
    <property type="term" value="F:guanyl-nucleotide exchange factor activity"/>
    <property type="evidence" value="ECO:0007669"/>
    <property type="project" value="UniProtKB-KW"/>
</dbReference>
<feature type="compositionally biased region" description="Basic and acidic residues" evidence="3">
    <location>
        <begin position="104"/>
        <end position="129"/>
    </location>
</feature>
<dbReference type="InterPro" id="IPR004888">
    <property type="entry name" value="Glycoside_hydrolase_63"/>
</dbReference>
<dbReference type="SUPFAM" id="SSF52540">
    <property type="entry name" value="P-loop containing nucleoside triphosphate hydrolases"/>
    <property type="match status" value="1"/>
</dbReference>
<feature type="region of interest" description="Disordered" evidence="3">
    <location>
        <begin position="413"/>
        <end position="442"/>
    </location>
</feature>
<dbReference type="GO" id="GO:0007264">
    <property type="term" value="P:small GTPase-mediated signal transduction"/>
    <property type="evidence" value="ECO:0007669"/>
    <property type="project" value="InterPro"/>
</dbReference>
<organism evidence="6 7">
    <name type="scientific">Verticillium nonalfalfae</name>
    <dbReference type="NCBI Taxonomy" id="1051616"/>
    <lineage>
        <taxon>Eukaryota</taxon>
        <taxon>Fungi</taxon>
        <taxon>Dikarya</taxon>
        <taxon>Ascomycota</taxon>
        <taxon>Pezizomycotina</taxon>
        <taxon>Sordariomycetes</taxon>
        <taxon>Hypocreomycetidae</taxon>
        <taxon>Glomerellales</taxon>
        <taxon>Plectosphaerellaceae</taxon>
        <taxon>Verticillium</taxon>
    </lineage>
</organism>
<dbReference type="SUPFAM" id="SSF48208">
    <property type="entry name" value="Six-hairpin glycosidases"/>
    <property type="match status" value="1"/>
</dbReference>
<dbReference type="EMBL" id="RBVV01000115">
    <property type="protein sequence ID" value="RNJ54104.1"/>
    <property type="molecule type" value="Genomic_DNA"/>
</dbReference>
<keyword evidence="2" id="KW-0378">Hydrolase</keyword>
<comment type="subcellular location">
    <subcellularLocation>
        <location evidence="2">Endoplasmic reticulum membrane</location>
        <topology evidence="2">Single-pass type II membrane protein</topology>
    </subcellularLocation>
</comment>
<comment type="catalytic activity">
    <reaction evidence="2">
        <text>N(4)-(alpha-D-Glc-(1-&gt;2)-alpha-D-Glc-(1-&gt;3)-alpha-D-Glc-(1-&gt;3)-alpha-D-Man-(1-&gt;2)-alpha-D-Man-(1-&gt;2)-alpha-D-Man-(1-&gt;3)-[alpha-D-Man-(1-&gt;2)-alpha-D-Man-(1-&gt;3)-[alpha-D-Man-(1-&gt;2)-alpha-D-Man-(1-&gt;6)]-alpha-D-Man-(1-&gt;6)]-beta-D-Man-(1-&gt;4)-beta-D-GlcNAc-(1-&gt;4)-beta-D-GlcNAc)-L-asparaginyl-[protein] + H2O = N(4)-(alpha-D-Glc-(1-&gt;3)-alpha-D-Glc-(1-&gt;3)-alpha-D-Man-(1-&gt;2)-alpha-D-Man-(1-&gt;2)-alpha-D-Man-(1-&gt;3)-[alpha-D-Man-(1-&gt;2)-alpha-D-Man-(1-&gt;3)-[alpha-D-Man-(1-&gt;2)-alpha-D-Man-(1-&gt;6)]-alpha-D-Man-(1-&gt;6)]-beta-D-Man-(1-&gt;4)-beta-D-GlcNAc-(1-&gt;4)-beta-D-GlcNAc)-L-asparaginyl-[protein] + beta-D-glucose</text>
        <dbReference type="Rhea" id="RHEA:55988"/>
        <dbReference type="Rhea" id="RHEA-COMP:12806"/>
        <dbReference type="Rhea" id="RHEA-COMP:14355"/>
        <dbReference type="ChEBI" id="CHEBI:15377"/>
        <dbReference type="ChEBI" id="CHEBI:15903"/>
        <dbReference type="ChEBI" id="CHEBI:59082"/>
        <dbReference type="ChEBI" id="CHEBI:132537"/>
        <dbReference type="EC" id="3.2.1.106"/>
    </reaction>
</comment>
<dbReference type="STRING" id="1051616.A0A3M9Y1E9"/>
<reference evidence="6 7" key="1">
    <citation type="submission" date="2018-10" db="EMBL/GenBank/DDBJ databases">
        <title>Genome sequence of Verticillium nonalfalfae VnAa140.</title>
        <authorList>
            <person name="Stajich J.E."/>
            <person name="Kasson M.T."/>
        </authorList>
    </citation>
    <scope>NUCLEOTIDE SEQUENCE [LARGE SCALE GENOMIC DNA]</scope>
    <source>
        <strain evidence="6 7">VnAa140</strain>
    </source>
</reference>
<dbReference type="InterPro" id="IPR001895">
    <property type="entry name" value="RASGEF_cat_dom"/>
</dbReference>
<dbReference type="Gene3D" id="3.40.50.300">
    <property type="entry name" value="P-loop containing nucleotide triphosphate hydrolases"/>
    <property type="match status" value="1"/>
</dbReference>
<feature type="region of interest" description="Disordered" evidence="3">
    <location>
        <begin position="1948"/>
        <end position="2011"/>
    </location>
</feature>
<keyword evidence="2" id="KW-0325">Glycoprotein</keyword>
<feature type="domain" description="Ras-GEF" evidence="4">
    <location>
        <begin position="685"/>
        <end position="923"/>
    </location>
</feature>
<dbReference type="Pfam" id="PF00618">
    <property type="entry name" value="RasGEF_N"/>
    <property type="match status" value="1"/>
</dbReference>
<dbReference type="GO" id="GO:0006487">
    <property type="term" value="P:protein N-linked glycosylation"/>
    <property type="evidence" value="ECO:0007669"/>
    <property type="project" value="UniProtKB-UniRule"/>
</dbReference>
<dbReference type="RefSeq" id="XP_028492262.1">
    <property type="nucleotide sequence ID" value="XM_028635152.1"/>
</dbReference>
<dbReference type="Gene3D" id="1.50.10.10">
    <property type="match status" value="1"/>
</dbReference>
<dbReference type="PROSITE" id="PS50009">
    <property type="entry name" value="RASGEF_CAT"/>
    <property type="match status" value="1"/>
</dbReference>
<evidence type="ECO:0000256" key="3">
    <source>
        <dbReference type="SAM" id="MobiDB-lite"/>
    </source>
</evidence>
<dbReference type="InterPro" id="IPR023578">
    <property type="entry name" value="Ras_GEF_dom_sf"/>
</dbReference>
<evidence type="ECO:0000259" key="5">
    <source>
        <dbReference type="PROSITE" id="PS50212"/>
    </source>
</evidence>
<keyword evidence="1" id="KW-0344">Guanine-nucleotide releasing factor</keyword>
<evidence type="ECO:0000313" key="7">
    <source>
        <dbReference type="Proteomes" id="UP000267145"/>
    </source>
</evidence>
<dbReference type="InterPro" id="IPR027417">
    <property type="entry name" value="P-loop_NTPase"/>
</dbReference>
<keyword evidence="2" id="KW-0256">Endoplasmic reticulum</keyword>
<dbReference type="PANTHER" id="PTHR10412:SF10">
    <property type="entry name" value="GLYCOSYL HYDROLASE FAMILY 63 C-TERMINAL DOMAIN-CONTAINING PROTEIN"/>
    <property type="match status" value="1"/>
</dbReference>
<feature type="region of interest" description="Disordered" evidence="3">
    <location>
        <begin position="1"/>
        <end position="67"/>
    </location>
</feature>
<evidence type="ECO:0000259" key="4">
    <source>
        <dbReference type="PROSITE" id="PS50009"/>
    </source>
</evidence>
<sequence length="2011" mass="229300">MAHHRQGTRQTHRSSEGAGFPPRSSSRLDREAAHRSAPAAPPSRPAAAPPAVDPVAPRPRDRSVLAADVPDSYRDSFTSIVDDPFFQRFDDHNIRDLQLFESDPSSHDATPIRDDDSDDQRWPPPRRESLTIGHTPHWQPNSANMDSLNIAIIGATGVGKSSYIQRVLGLSRPPISNASSVRLVVDNMTFGVTLLELDLEYFDMSPAHPIQWPKQINGHIVPRVDGALILYDVTKGETMKELPETIAALTKAGLPAVLVANKCDPGNVRQVDTQLVANHDLFKSCVATYNLSSNAPERARACLHTVVKAAVANRKDPQGAEPAASRRRAASTANLDTLDAPTNRPLSQQSKHSRASSDLSLLRGAPIDQYRPSSRSPRLAAFNNAQPGASTFAAEPSGDEFNQSVSSMLRTPGIRLDRAPNDSFLDMDESDAESRNSPDDIPILQRNDEALSDKPAKAAAGVSFGELVDRLISLKMSRADHNFLEVFLCLYRKFAAPGELFSSILIRLDRVRDDKTAHHLTKTATQLRIIEVVARWVSLYPGDFARPATRRNLEDFIRHLSTEPIFCIAARQIRQHLEHSVVEDDDTGWAKSDDVADKAASRVLSKEASRSMSDISVGVSSLYLDDDKMGDDRPSGSSDILQVDRVNSFVSLQSFDDYEREAATMEPTDVLPMNKFRYHIFMDIPEDDIAEEMTRIDWVMFSSIRIRDFVRHVSLPIDQRAKCKSLKNVNRMINHFNHVAKWAANLILLRDKPKHRAQMLEKFMAVAGKLRRMNNYSGLAAVLAGINGTAVHRLAQTWALVPPDRKRAFAKLGILMGTQKSHFAYRLAWENSPLPRIPYIPLHRRDLVSAEEGSKTFIGTDSDRINWKKFEVLGEILLPIMKSQSTAYPNLTKLESARELILDCRMPTDDEEIYQRSVQVESTTGGPSDLSKKKFPWFANEPVKSTGRQGWHGHMELAAHCNVSIEALRLWDVSKRKGWQKQYIMVVFDGHEYLTEEEKRLGQDRKREKYWKKWGPYVAERQWATVREDYSPDGDAWSHFSHEHSRSRAYRWGEDGISGVCDTHGFQNIAFAFWNEEDGFLKERLFGLSNPQGNHGEGVKEAHFHVDNTPRRKAHTSQHSYMKFLYKYPQKKFPYEDLLAENARRGKADNEYQIIDTGVFDEDRYWDIFIETAKESDDPDELLFRVTAWNRGPDPAPIHIVPHMWFRNTWAWGREPEDKKPSLGIHGENQVKSKHHSLGERFLSMSPSPGVGASGEDVLPKMMFTDNDTNFETLYKQENKTPYVKDAFHKYIVNGEKKAINPAQTGTKAAAWFNFNEDGGVNPGECAVVRFRFSKKDLPYFDEGEFDDVMDQRVADADDFYYRISPLPMADDLRNIQRQAFSGMMWTKQHYLFIWDQWANGDPTQPPPPPGRKAVRNSQWKHMHCDDILSMPDSWEYPFFAAWDSAFHCIPLAMIDPDFAKKQLDLFTREWYCHPNGQLPAYEWNFGDVNPPVHAWATFRTFKIERKLYGRQDLDFLERVFQKLLLNFTWWVNRKDSEGKNVFEGGFLGLDNIGLFNRSEPLPTGGSLEQADSTGWMAFYCLSMLNIALELAKHRRTYEDIASKFFEHFIFISDAMTFRTGDKDEKSLWNDEDGFYYDAISWGGPWIQQLPVRSLVGLIPLYATMTLEPELINKLPSFKKRVDWFIENRPDMAERNMASLQKRGKGNRILLSIVSKDRLEKILHRMLDEDEFFSEHGIRSLSKYHKENPFSMDVNGQKFSVGYVPGDSDSGLFGGNSNWRGPIWLCVNFLLVESLQRFFLFYGHEFQVECPTGSGDFMHLGHVSEEIQHRLQHLMTRNDDGRRSINDGNDTLDFDPHWRDYLWFYEFFDGDSGRGLGATHQCGWTGLMARMIHDTGTNCRLPHTPRTPSVGMAHYFDDVFTRNTGRRGSVHSIRGIRRSSTARSIDARSDFDNDINGDDSLGNSTHDLERERETAEADQHMHQYINSQLERFRDDKGGATDSQHDEYEATP</sequence>
<dbReference type="InterPro" id="IPR031335">
    <property type="entry name" value="Glyco_hydro_63_C"/>
</dbReference>
<dbReference type="SMART" id="SM00147">
    <property type="entry name" value="RasGEF"/>
    <property type="match status" value="1"/>
</dbReference>
<feature type="compositionally biased region" description="Basic residues" evidence="3">
    <location>
        <begin position="1"/>
        <end position="12"/>
    </location>
</feature>
<dbReference type="GO" id="GO:0009311">
    <property type="term" value="P:oligosaccharide metabolic process"/>
    <property type="evidence" value="ECO:0007669"/>
    <property type="project" value="UniProtKB-UniRule"/>
</dbReference>
<accession>A0A3M9Y1E9</accession>
<feature type="region of interest" description="Disordered" evidence="3">
    <location>
        <begin position="313"/>
        <end position="381"/>
    </location>
</feature>
<evidence type="ECO:0000256" key="2">
    <source>
        <dbReference type="RuleBase" id="RU369107"/>
    </source>
</evidence>
<dbReference type="Gene3D" id="1.10.840.10">
    <property type="entry name" value="Ras guanine-nucleotide exchange factors catalytic domain"/>
    <property type="match status" value="1"/>
</dbReference>
<dbReference type="SUPFAM" id="SSF48366">
    <property type="entry name" value="Ras GEF"/>
    <property type="match status" value="1"/>
</dbReference>
<dbReference type="Gene3D" id="1.20.870.10">
    <property type="entry name" value="Son of sevenless (SoS) protein Chain: S domain 1"/>
    <property type="match status" value="1"/>
</dbReference>
<dbReference type="PANTHER" id="PTHR10412">
    <property type="entry name" value="MANNOSYL-OLIGOSACCHARIDE GLUCOSIDASE"/>
    <property type="match status" value="1"/>
</dbReference>
<feature type="domain" description="N-terminal Ras-GEF" evidence="5">
    <location>
        <begin position="455"/>
        <end position="581"/>
    </location>
</feature>
<dbReference type="Proteomes" id="UP000267145">
    <property type="component" value="Unassembled WGS sequence"/>
</dbReference>
<feature type="compositionally biased region" description="Pro residues" evidence="3">
    <location>
        <begin position="39"/>
        <end position="52"/>
    </location>
</feature>
<keyword evidence="7" id="KW-1185">Reference proteome</keyword>
<dbReference type="InterPro" id="IPR008928">
    <property type="entry name" value="6-hairpin_glycosidase_sf"/>
</dbReference>
<dbReference type="EC" id="3.2.1.106" evidence="2"/>
<dbReference type="InterPro" id="IPR000651">
    <property type="entry name" value="Ras-like_Gua-exchang_fac_N"/>
</dbReference>
<dbReference type="PROSITE" id="PS50212">
    <property type="entry name" value="RASGEF_NTER"/>
    <property type="match status" value="1"/>
</dbReference>
<name>A0A3M9Y1E9_9PEZI</name>
<dbReference type="InterPro" id="IPR012341">
    <property type="entry name" value="6hp_glycosidase-like_sf"/>
</dbReference>
<dbReference type="GeneID" id="39604593"/>
<dbReference type="CDD" id="cd06224">
    <property type="entry name" value="REM"/>
    <property type="match status" value="1"/>
</dbReference>
<dbReference type="InterPro" id="IPR036964">
    <property type="entry name" value="RASGEF_cat_dom_sf"/>
</dbReference>
<dbReference type="Pfam" id="PF03200">
    <property type="entry name" value="Glyco_hydro_63"/>
    <property type="match status" value="1"/>
</dbReference>
<gene>
    <name evidence="6" type="ORF">D7B24_000904</name>
</gene>